<organism evidence="3 4">
    <name type="scientific">Streptomyces zhaozhouensis</name>
    <dbReference type="NCBI Taxonomy" id="1300267"/>
    <lineage>
        <taxon>Bacteria</taxon>
        <taxon>Bacillati</taxon>
        <taxon>Actinomycetota</taxon>
        <taxon>Actinomycetes</taxon>
        <taxon>Kitasatosporales</taxon>
        <taxon>Streptomycetaceae</taxon>
        <taxon>Streptomyces</taxon>
    </lineage>
</organism>
<dbReference type="Gene3D" id="3.20.20.140">
    <property type="entry name" value="Metal-dependent hydrolases"/>
    <property type="match status" value="1"/>
</dbReference>
<dbReference type="RefSeq" id="WP_097229215.1">
    <property type="nucleotide sequence ID" value="NZ_OCNE01000001.1"/>
</dbReference>
<name>A0A286DKI0_9ACTN</name>
<dbReference type="SUPFAM" id="SSF51338">
    <property type="entry name" value="Composite domain of metallo-dependent hydrolases"/>
    <property type="match status" value="1"/>
</dbReference>
<dbReference type="GO" id="GO:0004038">
    <property type="term" value="F:allantoinase activity"/>
    <property type="evidence" value="ECO:0007669"/>
    <property type="project" value="TreeGrafter"/>
</dbReference>
<evidence type="ECO:0000313" key="3">
    <source>
        <dbReference type="EMBL" id="SOD59093.1"/>
    </source>
</evidence>
<dbReference type="Gene3D" id="2.30.40.10">
    <property type="entry name" value="Urease, subunit C, domain 1"/>
    <property type="match status" value="1"/>
</dbReference>
<proteinExistence type="inferred from homology"/>
<reference evidence="3 4" key="1">
    <citation type="submission" date="2017-09" db="EMBL/GenBank/DDBJ databases">
        <authorList>
            <person name="Ehlers B."/>
            <person name="Leendertz F.H."/>
        </authorList>
    </citation>
    <scope>NUCLEOTIDE SEQUENCE [LARGE SCALE GENOMIC DNA]</scope>
    <source>
        <strain evidence="3 4">CGMCC 4.7095</strain>
    </source>
</reference>
<evidence type="ECO:0000256" key="1">
    <source>
        <dbReference type="ARBA" id="ARBA00008829"/>
    </source>
</evidence>
<dbReference type="Pfam" id="PF01979">
    <property type="entry name" value="Amidohydro_1"/>
    <property type="match status" value="1"/>
</dbReference>
<sequence length="472" mass="50951">MNEYDLRLTGGRVFLHESGLVDADLLIHEGRIAGIVEPGAPGAPAAARETVDLRGATVLPGAIDPHVHLGKDIRVPKDRDDAERETASAVAGGVTSMLVYLMSSEPYEEVHAASRRAMESGTHTDFGFHFVLGTDEHVRAVPDYVRELGVSSFKFFMNFRGDEGAYLGMPGNDDGFMYDLLGITADHGAMVNPHPENIEIVWKLKQQPRDESRGPLHAWHLTRPPLVEAEAEQRVAYLAAATGASAYAVHTSSAAGLNAMRMQRSAYPNLFVETCTHYLTLTTGSSCGTYGKVNPPLRPESDLEALWEGIADGSVDTVGSDHNARHRSFKEKDIWSASAGFPGTGVLLPLTLGEGLRRGVPLSRLVDATSTRSAKLFGLYPRKGVIRVGADADLAVVDLEGETTIAAERQHSAAEYTPWEGRKAPVRVVHTLVRGHFAVRDGELSHTPRGAYLPRAHSGASALAAAEKEQSR</sequence>
<dbReference type="InterPro" id="IPR011059">
    <property type="entry name" value="Metal-dep_hydrolase_composite"/>
</dbReference>
<dbReference type="PANTHER" id="PTHR43668">
    <property type="entry name" value="ALLANTOINASE"/>
    <property type="match status" value="1"/>
</dbReference>
<comment type="similarity">
    <text evidence="1">Belongs to the metallo-dependent hydrolases superfamily. Hydantoinase/dihydropyrimidinase family.</text>
</comment>
<keyword evidence="4" id="KW-1185">Reference proteome</keyword>
<dbReference type="GO" id="GO:0006145">
    <property type="term" value="P:purine nucleobase catabolic process"/>
    <property type="evidence" value="ECO:0007669"/>
    <property type="project" value="TreeGrafter"/>
</dbReference>
<feature type="domain" description="Amidohydrolase-related" evidence="2">
    <location>
        <begin position="57"/>
        <end position="436"/>
    </location>
</feature>
<dbReference type="EMBL" id="OCNE01000001">
    <property type="protein sequence ID" value="SOD59093.1"/>
    <property type="molecule type" value="Genomic_DNA"/>
</dbReference>
<dbReference type="InterPro" id="IPR006680">
    <property type="entry name" value="Amidohydro-rel"/>
</dbReference>
<dbReference type="OrthoDB" id="9803027at2"/>
<accession>A0A286DKI0</accession>
<protein>
    <submittedName>
        <fullName evidence="3">Dihydropyrimidinase</fullName>
    </submittedName>
</protein>
<dbReference type="GO" id="GO:0005737">
    <property type="term" value="C:cytoplasm"/>
    <property type="evidence" value="ECO:0007669"/>
    <property type="project" value="TreeGrafter"/>
</dbReference>
<evidence type="ECO:0000313" key="4">
    <source>
        <dbReference type="Proteomes" id="UP000219072"/>
    </source>
</evidence>
<dbReference type="PANTHER" id="PTHR43668:SF2">
    <property type="entry name" value="ALLANTOINASE"/>
    <property type="match status" value="1"/>
</dbReference>
<dbReference type="InterPro" id="IPR032466">
    <property type="entry name" value="Metal_Hydrolase"/>
</dbReference>
<dbReference type="Proteomes" id="UP000219072">
    <property type="component" value="Unassembled WGS sequence"/>
</dbReference>
<gene>
    <name evidence="3" type="ORF">SAMN06297387_101478</name>
</gene>
<dbReference type="SUPFAM" id="SSF51556">
    <property type="entry name" value="Metallo-dependent hydrolases"/>
    <property type="match status" value="1"/>
</dbReference>
<evidence type="ECO:0000259" key="2">
    <source>
        <dbReference type="Pfam" id="PF01979"/>
    </source>
</evidence>
<dbReference type="InterPro" id="IPR050138">
    <property type="entry name" value="DHOase/Allantoinase_Hydrolase"/>
</dbReference>
<dbReference type="AlphaFoldDB" id="A0A286DKI0"/>
<dbReference type="FunFam" id="3.20.20.140:FF:000174">
    <property type="entry name" value="Dihydropyrimidinase-related protein 2"/>
    <property type="match status" value="1"/>
</dbReference>